<protein>
    <submittedName>
        <fullName evidence="1">Uncharacterized protein</fullName>
    </submittedName>
</protein>
<dbReference type="EMBL" id="JAZAVJ010000053">
    <property type="protein sequence ID" value="KAK7417848.1"/>
    <property type="molecule type" value="Genomic_DNA"/>
</dbReference>
<name>A0ABR1H9Q1_9HYPO</name>
<accession>A0ABR1H9Q1</accession>
<organism evidence="1 2">
    <name type="scientific">Neonectria punicea</name>
    <dbReference type="NCBI Taxonomy" id="979145"/>
    <lineage>
        <taxon>Eukaryota</taxon>
        <taxon>Fungi</taxon>
        <taxon>Dikarya</taxon>
        <taxon>Ascomycota</taxon>
        <taxon>Pezizomycotina</taxon>
        <taxon>Sordariomycetes</taxon>
        <taxon>Hypocreomycetidae</taxon>
        <taxon>Hypocreales</taxon>
        <taxon>Nectriaceae</taxon>
        <taxon>Neonectria</taxon>
    </lineage>
</organism>
<reference evidence="1 2" key="1">
    <citation type="journal article" date="2025" name="Microbiol. Resour. Announc.">
        <title>Draft genome sequences for Neonectria magnoliae and Neonectria punicea, canker pathogens of Liriodendron tulipifera and Acer saccharum in West Virginia.</title>
        <authorList>
            <person name="Petronek H.M."/>
            <person name="Kasson M.T."/>
            <person name="Metheny A.M."/>
            <person name="Stauder C.M."/>
            <person name="Lovett B."/>
            <person name="Lynch S.C."/>
            <person name="Garnas J.R."/>
            <person name="Kasson L.R."/>
            <person name="Stajich J.E."/>
        </authorList>
    </citation>
    <scope>NUCLEOTIDE SEQUENCE [LARGE SCALE GENOMIC DNA]</scope>
    <source>
        <strain evidence="1 2">NRRL 64653</strain>
    </source>
</reference>
<evidence type="ECO:0000313" key="1">
    <source>
        <dbReference type="EMBL" id="KAK7417848.1"/>
    </source>
</evidence>
<comment type="caution">
    <text evidence="1">The sequence shown here is derived from an EMBL/GenBank/DDBJ whole genome shotgun (WGS) entry which is preliminary data.</text>
</comment>
<evidence type="ECO:0000313" key="2">
    <source>
        <dbReference type="Proteomes" id="UP001498476"/>
    </source>
</evidence>
<keyword evidence="2" id="KW-1185">Reference proteome</keyword>
<proteinExistence type="predicted"/>
<sequence>MSLNLVPTYYSSPNFSIAPPDANGPLHLGSVIADLKDPVPLNPSIIVPIPADEIFKSHLTGFSTTLAKSRRLKLGILARLLGLNGPAAEPSVSQGRSQDEELSVRLLETQYFNPSPKYMDNSINLPSVKAFRKASRDRLPVFLVTGIKIARGASASIVRGKSVDSSVQASIVGGASGLVEIEPSVRGQWTTQREMSFRGSSDFILAYRVTKLMWKKGEVKGKAYTSGATMVDDNYVSASTGNVIWVHDFTDEAAASQIAYESGSAFLEASKWVFTN</sequence>
<gene>
    <name evidence="1" type="ORF">QQX98_004323</name>
</gene>
<dbReference type="Proteomes" id="UP001498476">
    <property type="component" value="Unassembled WGS sequence"/>
</dbReference>